<evidence type="ECO:0000256" key="1">
    <source>
        <dbReference type="PROSITE-ProRule" id="PRU00042"/>
    </source>
</evidence>
<dbReference type="InterPro" id="IPR013087">
    <property type="entry name" value="Znf_C2H2_type"/>
</dbReference>
<feature type="region of interest" description="Disordered" evidence="2">
    <location>
        <begin position="154"/>
        <end position="179"/>
    </location>
</feature>
<evidence type="ECO:0000313" key="4">
    <source>
        <dbReference type="EMBL" id="CAK7216926.1"/>
    </source>
</evidence>
<evidence type="ECO:0000259" key="3">
    <source>
        <dbReference type="PROSITE" id="PS50157"/>
    </source>
</evidence>
<keyword evidence="1" id="KW-0479">Metal-binding</keyword>
<keyword evidence="5" id="KW-1185">Reference proteome</keyword>
<feature type="region of interest" description="Disordered" evidence="2">
    <location>
        <begin position="32"/>
        <end position="75"/>
    </location>
</feature>
<evidence type="ECO:0000313" key="5">
    <source>
        <dbReference type="Proteomes" id="UP001642406"/>
    </source>
</evidence>
<proteinExistence type="predicted"/>
<keyword evidence="1" id="KW-0863">Zinc-finger</keyword>
<dbReference type="PROSITE" id="PS50157">
    <property type="entry name" value="ZINC_FINGER_C2H2_2"/>
    <property type="match status" value="2"/>
</dbReference>
<feature type="domain" description="C2H2-type" evidence="3">
    <location>
        <begin position="134"/>
        <end position="164"/>
    </location>
</feature>
<dbReference type="PANTHER" id="PTHR38846">
    <property type="entry name" value="C3H1-TYPE DOMAIN-CONTAINING PROTEIN"/>
    <property type="match status" value="1"/>
</dbReference>
<feature type="compositionally biased region" description="Polar residues" evidence="2">
    <location>
        <begin position="163"/>
        <end position="179"/>
    </location>
</feature>
<protein>
    <recommendedName>
        <fullName evidence="3">C2H2-type domain-containing protein</fullName>
    </recommendedName>
</protein>
<gene>
    <name evidence="4" type="ORF">SBRCBS47491_002989</name>
</gene>
<name>A0ABP0BBM6_9PEZI</name>
<dbReference type="Pfam" id="PF12874">
    <property type="entry name" value="zf-met"/>
    <property type="match status" value="1"/>
</dbReference>
<comment type="caution">
    <text evidence="4">The sequence shown here is derived from an EMBL/GenBank/DDBJ whole genome shotgun (WGS) entry which is preliminary data.</text>
</comment>
<sequence>MAGQVSSTNSFPCDLPCPRKFKSAAALAQHKANAPRHIHGGQLPSGRPANGFANGLSNGSANGTHGMANGDRTGMTSELHGVQGVRIASPKSNKKAREARGMVAVVNGRNDAGQSSTQVQAPAAETRVARETKPNCTLCNKSFKTEKILANHVRYSPRHKNGAQATNGGRNQKGKQPQQMMVEVGNVMTKPKKKRNKKKNKNFQAVVQAVVTPLDRFFASYPDFPYDRAQPPVESFRQLERFCGMRKNSEEQNQAWESYQQALVDEIRLWYGNEKDLASWHQLCHAVGIRDPPPTMSQCEQELRQTHVNIVDLIEWGRNGQPTDHPVEVYGTILELSDYTFATNKIFPADKVRDDDGETNIVLRHLLRRLPRRGIGSRRGGVED</sequence>
<keyword evidence="1" id="KW-0862">Zinc</keyword>
<reference evidence="4 5" key="1">
    <citation type="submission" date="2024-01" db="EMBL/GenBank/DDBJ databases">
        <authorList>
            <person name="Allen C."/>
            <person name="Tagirdzhanova G."/>
        </authorList>
    </citation>
    <scope>NUCLEOTIDE SEQUENCE [LARGE SCALE GENOMIC DNA]</scope>
</reference>
<accession>A0ABP0BBM6</accession>
<evidence type="ECO:0000256" key="2">
    <source>
        <dbReference type="SAM" id="MobiDB-lite"/>
    </source>
</evidence>
<feature type="domain" description="C2H2-type" evidence="3">
    <location>
        <begin position="11"/>
        <end position="44"/>
    </location>
</feature>
<dbReference type="PANTHER" id="PTHR38846:SF1">
    <property type="entry name" value="C3H1-TYPE DOMAIN-CONTAINING PROTEIN"/>
    <property type="match status" value="1"/>
</dbReference>
<dbReference type="Proteomes" id="UP001642406">
    <property type="component" value="Unassembled WGS sequence"/>
</dbReference>
<dbReference type="EMBL" id="CAWUHC010000019">
    <property type="protein sequence ID" value="CAK7216926.1"/>
    <property type="molecule type" value="Genomic_DNA"/>
</dbReference>
<organism evidence="4 5">
    <name type="scientific">Sporothrix bragantina</name>
    <dbReference type="NCBI Taxonomy" id="671064"/>
    <lineage>
        <taxon>Eukaryota</taxon>
        <taxon>Fungi</taxon>
        <taxon>Dikarya</taxon>
        <taxon>Ascomycota</taxon>
        <taxon>Pezizomycotina</taxon>
        <taxon>Sordariomycetes</taxon>
        <taxon>Sordariomycetidae</taxon>
        <taxon>Ophiostomatales</taxon>
        <taxon>Ophiostomataceae</taxon>
        <taxon>Sporothrix</taxon>
    </lineage>
</organism>